<gene>
    <name evidence="3" type="ORF">GCM10007853_26380</name>
</gene>
<keyword evidence="1" id="KW-0732">Signal</keyword>
<accession>A0ABQ5VDJ9</accession>
<dbReference type="InterPro" id="IPR029058">
    <property type="entry name" value="AB_hydrolase_fold"/>
</dbReference>
<name>A0ABQ5VDJ9_9PROT</name>
<evidence type="ECO:0000259" key="2">
    <source>
        <dbReference type="Pfam" id="PF12146"/>
    </source>
</evidence>
<sequence length="307" mass="34174">MIFRQGMKMRFITIMWVGCFLLLSACQASEEPPVELSDQPQGMVTEPRSFDVNGQRLSGLLDMPENRDARALVILIHGYGQTNVVEQNWYYDLRSRFAATGISSFVWDKPGCGDSEGSFDADQPVASSADEVLAAAAYLRDQKVPGAQRIGLWGISRAGWIAPLALSQDEDLAFWISVSGVDADESFGYLLESNWRIKGYDEAVIARLLAEWRRGTEIAVTGGSYEDYLSETEAYRTDPFVLFLQNGEEAMSEAAYNSLRATWQAEPPRFNPTTGLRIYVEGFASTLSKLNIPVLALFGEQDMSVDW</sequence>
<evidence type="ECO:0000313" key="3">
    <source>
        <dbReference type="EMBL" id="GLQ24764.1"/>
    </source>
</evidence>
<keyword evidence="4" id="KW-1185">Reference proteome</keyword>
<dbReference type="PANTHER" id="PTHR43265:SF1">
    <property type="entry name" value="ESTERASE ESTD"/>
    <property type="match status" value="1"/>
</dbReference>
<feature type="domain" description="Serine aminopeptidase S33" evidence="2">
    <location>
        <begin position="68"/>
        <end position="173"/>
    </location>
</feature>
<dbReference type="EMBL" id="BSNK01000002">
    <property type="protein sequence ID" value="GLQ24764.1"/>
    <property type="molecule type" value="Genomic_DNA"/>
</dbReference>
<reference evidence="3" key="1">
    <citation type="journal article" date="2014" name="Int. J. Syst. Evol. Microbiol.">
        <title>Complete genome of a new Firmicutes species belonging to the dominant human colonic microbiota ('Ruminococcus bicirculans') reveals two chromosomes and a selective capacity to utilize plant glucans.</title>
        <authorList>
            <consortium name="NISC Comparative Sequencing Program"/>
            <person name="Wegmann U."/>
            <person name="Louis P."/>
            <person name="Goesmann A."/>
            <person name="Henrissat B."/>
            <person name="Duncan S.H."/>
            <person name="Flint H.J."/>
        </authorList>
    </citation>
    <scope>NUCLEOTIDE SEQUENCE</scope>
    <source>
        <strain evidence="3">NBRC 108219</strain>
    </source>
</reference>
<comment type="caution">
    <text evidence="3">The sequence shown here is derived from an EMBL/GenBank/DDBJ whole genome shotgun (WGS) entry which is preliminary data.</text>
</comment>
<dbReference type="SUPFAM" id="SSF53474">
    <property type="entry name" value="alpha/beta-Hydrolases"/>
    <property type="match status" value="1"/>
</dbReference>
<dbReference type="Pfam" id="PF12146">
    <property type="entry name" value="Hydrolase_4"/>
    <property type="match status" value="1"/>
</dbReference>
<dbReference type="PANTHER" id="PTHR43265">
    <property type="entry name" value="ESTERASE ESTD"/>
    <property type="match status" value="1"/>
</dbReference>
<dbReference type="InterPro" id="IPR053145">
    <property type="entry name" value="AB_hydrolase_Est10"/>
</dbReference>
<reference evidence="3" key="2">
    <citation type="submission" date="2023-01" db="EMBL/GenBank/DDBJ databases">
        <title>Draft genome sequence of Algimonas ampicilliniresistens strain NBRC 108219.</title>
        <authorList>
            <person name="Sun Q."/>
            <person name="Mori K."/>
        </authorList>
    </citation>
    <scope>NUCLEOTIDE SEQUENCE</scope>
    <source>
        <strain evidence="3">NBRC 108219</strain>
    </source>
</reference>
<dbReference type="Proteomes" id="UP001161391">
    <property type="component" value="Unassembled WGS sequence"/>
</dbReference>
<dbReference type="PROSITE" id="PS51257">
    <property type="entry name" value="PROKAR_LIPOPROTEIN"/>
    <property type="match status" value="1"/>
</dbReference>
<dbReference type="InterPro" id="IPR022742">
    <property type="entry name" value="Hydrolase_4"/>
</dbReference>
<organism evidence="3 4">
    <name type="scientific">Algimonas ampicilliniresistens</name>
    <dbReference type="NCBI Taxonomy" id="1298735"/>
    <lineage>
        <taxon>Bacteria</taxon>
        <taxon>Pseudomonadati</taxon>
        <taxon>Pseudomonadota</taxon>
        <taxon>Alphaproteobacteria</taxon>
        <taxon>Maricaulales</taxon>
        <taxon>Robiginitomaculaceae</taxon>
        <taxon>Algimonas</taxon>
    </lineage>
</organism>
<feature type="signal peptide" evidence="1">
    <location>
        <begin position="1"/>
        <end position="30"/>
    </location>
</feature>
<feature type="chain" id="PRO_5047046376" description="Serine aminopeptidase S33 domain-containing protein" evidence="1">
    <location>
        <begin position="31"/>
        <end position="307"/>
    </location>
</feature>
<protein>
    <recommendedName>
        <fullName evidence="2">Serine aminopeptidase S33 domain-containing protein</fullName>
    </recommendedName>
</protein>
<evidence type="ECO:0000256" key="1">
    <source>
        <dbReference type="SAM" id="SignalP"/>
    </source>
</evidence>
<proteinExistence type="predicted"/>
<dbReference type="Gene3D" id="3.40.50.1820">
    <property type="entry name" value="alpha/beta hydrolase"/>
    <property type="match status" value="1"/>
</dbReference>
<evidence type="ECO:0000313" key="4">
    <source>
        <dbReference type="Proteomes" id="UP001161391"/>
    </source>
</evidence>